<feature type="compositionally biased region" description="Polar residues" evidence="1">
    <location>
        <begin position="1"/>
        <end position="15"/>
    </location>
</feature>
<protein>
    <submittedName>
        <fullName evidence="2">Uncharacterized protein</fullName>
    </submittedName>
</protein>
<dbReference type="InterPro" id="IPR054202">
    <property type="entry name" value="DUF6907"/>
</dbReference>
<proteinExistence type="predicted"/>
<sequence>MESTSGIPTEASTGSACPEWCDGGHREPSDWHYGSALLLTAPGSEGQPAPALLKVALMGEADPKTPGQILPSVDVEGMEEQALDAAGLEVLIARFERYVTELREFQCRYGAIARAAQHCAA</sequence>
<dbReference type="Pfam" id="PF21848">
    <property type="entry name" value="DUF6907"/>
    <property type="match status" value="1"/>
</dbReference>
<dbReference type="HOGENOM" id="CLU_2034975_0_0_11"/>
<gene>
    <name evidence="2" type="ordered locus">KSE_35580</name>
</gene>
<dbReference type="EMBL" id="AP010968">
    <property type="protein sequence ID" value="BAJ29363.1"/>
    <property type="molecule type" value="Genomic_DNA"/>
</dbReference>
<evidence type="ECO:0000313" key="3">
    <source>
        <dbReference type="Proteomes" id="UP000007076"/>
    </source>
</evidence>
<reference evidence="2 3" key="1">
    <citation type="journal article" date="2010" name="DNA Res.">
        <title>Genome sequence of Kitasatospora setae NBRC 14216T: an evolutionary snapshot of the family Streptomycetaceae.</title>
        <authorList>
            <person name="Ichikawa N."/>
            <person name="Oguchi A."/>
            <person name="Ikeda H."/>
            <person name="Ishikawa J."/>
            <person name="Kitani S."/>
            <person name="Watanabe Y."/>
            <person name="Nakamura S."/>
            <person name="Katano Y."/>
            <person name="Kishi E."/>
            <person name="Sasagawa M."/>
            <person name="Ankai A."/>
            <person name="Fukui S."/>
            <person name="Hashimoto Y."/>
            <person name="Kamata S."/>
            <person name="Otoguro M."/>
            <person name="Tanikawa S."/>
            <person name="Nihira T."/>
            <person name="Horinouchi S."/>
            <person name="Ohnishi Y."/>
            <person name="Hayakawa M."/>
            <person name="Kuzuyama T."/>
            <person name="Arisawa A."/>
            <person name="Nomoto F."/>
            <person name="Miura H."/>
            <person name="Takahashi Y."/>
            <person name="Fujita N."/>
        </authorList>
    </citation>
    <scope>NUCLEOTIDE SEQUENCE [LARGE SCALE GENOMIC DNA]</scope>
    <source>
        <strain evidence="3">ATCC 33774 / DSM 43861 / JCM 3304 / KCC A-0304 / NBRC 14216 / KM-6054</strain>
    </source>
</reference>
<accession>E4NDT2</accession>
<dbReference type="STRING" id="452652.KSE_35580"/>
<dbReference type="KEGG" id="ksk:KSE_35580"/>
<dbReference type="AlphaFoldDB" id="E4NDT2"/>
<name>E4NDT2_KITSK</name>
<dbReference type="RefSeq" id="WP_014136669.1">
    <property type="nucleotide sequence ID" value="NC_016109.1"/>
</dbReference>
<organism evidence="2 3">
    <name type="scientific">Kitasatospora setae (strain ATCC 33774 / DSM 43861 / JCM 3304 / KCC A-0304 / NBRC 14216 / KM-6054)</name>
    <name type="common">Streptomyces setae</name>
    <dbReference type="NCBI Taxonomy" id="452652"/>
    <lineage>
        <taxon>Bacteria</taxon>
        <taxon>Bacillati</taxon>
        <taxon>Actinomycetota</taxon>
        <taxon>Actinomycetes</taxon>
        <taxon>Kitasatosporales</taxon>
        <taxon>Streptomycetaceae</taxon>
        <taxon>Kitasatospora</taxon>
    </lineage>
</organism>
<evidence type="ECO:0000313" key="2">
    <source>
        <dbReference type="EMBL" id="BAJ29363.1"/>
    </source>
</evidence>
<keyword evidence="3" id="KW-1185">Reference proteome</keyword>
<dbReference type="Proteomes" id="UP000007076">
    <property type="component" value="Chromosome"/>
</dbReference>
<feature type="region of interest" description="Disordered" evidence="1">
    <location>
        <begin position="1"/>
        <end position="21"/>
    </location>
</feature>
<evidence type="ECO:0000256" key="1">
    <source>
        <dbReference type="SAM" id="MobiDB-lite"/>
    </source>
</evidence>